<proteinExistence type="predicted"/>
<dbReference type="Proteomes" id="UP000809910">
    <property type="component" value="Unassembled WGS sequence"/>
</dbReference>
<gene>
    <name evidence="2" type="ORF">I5282_16920</name>
</gene>
<dbReference type="InterPro" id="IPR007569">
    <property type="entry name" value="DUF559"/>
</dbReference>
<accession>A0ABS1WFW9</accession>
<name>A0ABS1WFW9_9GAMM</name>
<protein>
    <submittedName>
        <fullName evidence="2">DUF559 domain-containing protein</fullName>
    </submittedName>
</protein>
<evidence type="ECO:0000313" key="2">
    <source>
        <dbReference type="EMBL" id="MBL7528248.1"/>
    </source>
</evidence>
<organism evidence="2 3">
    <name type="scientific">Legionella bononiensis</name>
    <dbReference type="NCBI Taxonomy" id="2793102"/>
    <lineage>
        <taxon>Bacteria</taxon>
        <taxon>Pseudomonadati</taxon>
        <taxon>Pseudomonadota</taxon>
        <taxon>Gammaproteobacteria</taxon>
        <taxon>Legionellales</taxon>
        <taxon>Legionellaceae</taxon>
        <taxon>Legionella</taxon>
    </lineage>
</organism>
<reference evidence="2 3" key="1">
    <citation type="submission" date="2020-12" db="EMBL/GenBank/DDBJ databases">
        <title>WGS of Legionella: environmental sample.</title>
        <authorList>
            <person name="Cristino S."/>
            <person name="Girolamini L."/>
            <person name="Salaris S."/>
            <person name="Pascale M.R."/>
            <person name="Mazzotta M."/>
            <person name="Orsini M."/>
            <person name="Grottola A."/>
        </authorList>
    </citation>
    <scope>NUCLEOTIDE SEQUENCE [LARGE SCALE GENOMIC DNA]</scope>
    <source>
        <strain evidence="2 3">30cs62</strain>
    </source>
</reference>
<dbReference type="Pfam" id="PF04480">
    <property type="entry name" value="DUF559"/>
    <property type="match status" value="1"/>
</dbReference>
<keyword evidence="3" id="KW-1185">Reference proteome</keyword>
<dbReference type="RefSeq" id="WP_203113701.1">
    <property type="nucleotide sequence ID" value="NZ_JADOBG010000023.1"/>
</dbReference>
<comment type="caution">
    <text evidence="2">The sequence shown here is derived from an EMBL/GenBank/DDBJ whole genome shotgun (WGS) entry which is preliminary data.</text>
</comment>
<sequence length="55" mass="6790">MEQSTLRQRARDLRKNSTNVKQNLWYRMRANRLVMQFIKPVPVQRLFLNKHHQNV</sequence>
<feature type="domain" description="DUF559" evidence="1">
    <location>
        <begin position="6"/>
        <end position="47"/>
    </location>
</feature>
<evidence type="ECO:0000313" key="3">
    <source>
        <dbReference type="Proteomes" id="UP000809910"/>
    </source>
</evidence>
<dbReference type="EMBL" id="JADWVN010000030">
    <property type="protein sequence ID" value="MBL7528248.1"/>
    <property type="molecule type" value="Genomic_DNA"/>
</dbReference>
<evidence type="ECO:0000259" key="1">
    <source>
        <dbReference type="Pfam" id="PF04480"/>
    </source>
</evidence>